<dbReference type="PANTHER" id="PTHR43671:SF13">
    <property type="entry name" value="SERINE_THREONINE-PROTEIN KINASE NEK2"/>
    <property type="match status" value="1"/>
</dbReference>
<dbReference type="GO" id="GO:0005524">
    <property type="term" value="F:ATP binding"/>
    <property type="evidence" value="ECO:0007669"/>
    <property type="project" value="UniProtKB-KW"/>
</dbReference>
<evidence type="ECO:0000256" key="4">
    <source>
        <dbReference type="ARBA" id="ARBA00022777"/>
    </source>
</evidence>
<dbReference type="Gene3D" id="1.10.510.10">
    <property type="entry name" value="Transferase(Phosphotransferase) domain 1"/>
    <property type="match status" value="1"/>
</dbReference>
<keyword evidence="3" id="KW-0547">Nucleotide-binding</keyword>
<sequence>MGRVYLGLAPTGYTAVKRVLPFLAADQNFLRHFSQELDNQARLPAGVSARLLAADRTARPPWFATEYIPGVTLHESVHVEGGSLPGPALWALLRELAERLHVVHGLSMMHRDLKPSNVMLTHSGVTLIDFGVARAADQSAVTATGVAVGTPAFMAPEQAKAERTLTPAVDVFSLGGVMAFAAGGRPPFGEGSGHDVFYRIVHQEPDLSAVEAVDPALAALVGACLAKDPAERPSAAELAGFAAANALPGPVAWPRVTAERIAARRRFAAAAPVADFDGTELESSWIGEVGKLPTPGAGPAGELAADLALDPEAAAAEAETAPLPPKGPDSAELFIPGPRPCTDPGSGSGSSPDSGTHPGRTGDHPVRRSRKTLMLLLPLLLVLGGTAGTLAAMGKVPFIWSDGAHGPDSPIVTGSASATGATGTATAGAPTPRTSAKTSTSAKPPASPTAKKSSGSGSSTGGSGTGATSGSGSGSGSGGSTGSTGGGTTTTKTTAPAATKTTAPSGPGGGEGYVSGSAVSADDCEGWLDYSNSYFITTVSAGDPASCEESVTQSSSVTPGPTTSTFTASNGKKNTYSPCSNCYFFGYWTLSEKICVWNTDDSADEKCSATFTYDSSTGKVT</sequence>
<dbReference type="SUPFAM" id="SSF56112">
    <property type="entry name" value="Protein kinase-like (PK-like)"/>
    <property type="match status" value="1"/>
</dbReference>
<accession>A0A941EQN6</accession>
<dbReference type="PROSITE" id="PS50011">
    <property type="entry name" value="PROTEIN_KINASE_DOM"/>
    <property type="match status" value="1"/>
</dbReference>
<organism evidence="8 9">
    <name type="scientific">Actinospica durhamensis</name>
    <dbReference type="NCBI Taxonomy" id="1508375"/>
    <lineage>
        <taxon>Bacteria</taxon>
        <taxon>Bacillati</taxon>
        <taxon>Actinomycetota</taxon>
        <taxon>Actinomycetes</taxon>
        <taxon>Catenulisporales</taxon>
        <taxon>Actinospicaceae</taxon>
        <taxon>Actinospica</taxon>
    </lineage>
</organism>
<feature type="compositionally biased region" description="Low complexity" evidence="6">
    <location>
        <begin position="489"/>
        <end position="505"/>
    </location>
</feature>
<evidence type="ECO:0000313" key="8">
    <source>
        <dbReference type="EMBL" id="MBR7836192.1"/>
    </source>
</evidence>
<dbReference type="PROSITE" id="PS00108">
    <property type="entry name" value="PROTEIN_KINASE_ST"/>
    <property type="match status" value="1"/>
</dbReference>
<dbReference type="PANTHER" id="PTHR43671">
    <property type="entry name" value="SERINE/THREONINE-PROTEIN KINASE NEK"/>
    <property type="match status" value="1"/>
</dbReference>
<dbReference type="RefSeq" id="WP_212530674.1">
    <property type="nucleotide sequence ID" value="NZ_JAGSOG010000129.1"/>
</dbReference>
<reference evidence="8" key="1">
    <citation type="submission" date="2021-04" db="EMBL/GenBank/DDBJ databases">
        <title>Genome based classification of Actinospica acidithermotolerans sp. nov., an actinobacterium isolated from an Indonesian hot spring.</title>
        <authorList>
            <person name="Kusuma A.B."/>
            <person name="Putra K.E."/>
            <person name="Nafisah S."/>
            <person name="Loh J."/>
            <person name="Nouioui I."/>
            <person name="Goodfellow M."/>
        </authorList>
    </citation>
    <scope>NUCLEOTIDE SEQUENCE</scope>
    <source>
        <strain evidence="8">CSCA 57</strain>
    </source>
</reference>
<gene>
    <name evidence="8" type="ORF">KDL01_23140</name>
</gene>
<comment type="caution">
    <text evidence="8">The sequence shown here is derived from an EMBL/GenBank/DDBJ whole genome shotgun (WGS) entry which is preliminary data.</text>
</comment>
<evidence type="ECO:0000256" key="2">
    <source>
        <dbReference type="ARBA" id="ARBA00022679"/>
    </source>
</evidence>
<name>A0A941EQN6_9ACTN</name>
<dbReference type="AlphaFoldDB" id="A0A941EQN6"/>
<dbReference type="SMART" id="SM00220">
    <property type="entry name" value="S_TKc"/>
    <property type="match status" value="1"/>
</dbReference>
<keyword evidence="5" id="KW-0067">ATP-binding</keyword>
<feature type="domain" description="Protein kinase" evidence="7">
    <location>
        <begin position="1"/>
        <end position="247"/>
    </location>
</feature>
<feature type="compositionally biased region" description="Low complexity" evidence="6">
    <location>
        <begin position="343"/>
        <end position="355"/>
    </location>
</feature>
<dbReference type="InterPro" id="IPR011009">
    <property type="entry name" value="Kinase-like_dom_sf"/>
</dbReference>
<dbReference type="Proteomes" id="UP000675781">
    <property type="component" value="Unassembled WGS sequence"/>
</dbReference>
<evidence type="ECO:0000313" key="9">
    <source>
        <dbReference type="Proteomes" id="UP000675781"/>
    </source>
</evidence>
<evidence type="ECO:0000256" key="6">
    <source>
        <dbReference type="SAM" id="MobiDB-lite"/>
    </source>
</evidence>
<dbReference type="InterPro" id="IPR050660">
    <property type="entry name" value="NEK_Ser/Thr_kinase"/>
</dbReference>
<evidence type="ECO:0000256" key="5">
    <source>
        <dbReference type="ARBA" id="ARBA00022840"/>
    </source>
</evidence>
<feature type="region of interest" description="Disordered" evidence="6">
    <location>
        <begin position="314"/>
        <end position="367"/>
    </location>
</feature>
<feature type="region of interest" description="Disordered" evidence="6">
    <location>
        <begin position="410"/>
        <end position="511"/>
    </location>
</feature>
<feature type="compositionally biased region" description="Low complexity" evidence="6">
    <location>
        <begin position="413"/>
        <end position="457"/>
    </location>
</feature>
<dbReference type="GO" id="GO:0004674">
    <property type="term" value="F:protein serine/threonine kinase activity"/>
    <property type="evidence" value="ECO:0007669"/>
    <property type="project" value="UniProtKB-KW"/>
</dbReference>
<keyword evidence="9" id="KW-1185">Reference proteome</keyword>
<keyword evidence="8" id="KW-0723">Serine/threonine-protein kinase</keyword>
<proteinExistence type="predicted"/>
<dbReference type="Pfam" id="PF00069">
    <property type="entry name" value="Pkinase"/>
    <property type="match status" value="1"/>
</dbReference>
<protein>
    <recommendedName>
        <fullName evidence="1">non-specific serine/threonine protein kinase</fullName>
        <ecNumber evidence="1">2.7.11.1</ecNumber>
    </recommendedName>
</protein>
<dbReference type="EC" id="2.7.11.1" evidence="1"/>
<keyword evidence="2" id="KW-0808">Transferase</keyword>
<evidence type="ECO:0000259" key="7">
    <source>
        <dbReference type="PROSITE" id="PS50011"/>
    </source>
</evidence>
<feature type="compositionally biased region" description="Gly residues" evidence="6">
    <location>
        <begin position="458"/>
        <end position="488"/>
    </location>
</feature>
<dbReference type="InterPro" id="IPR000719">
    <property type="entry name" value="Prot_kinase_dom"/>
</dbReference>
<dbReference type="InterPro" id="IPR008271">
    <property type="entry name" value="Ser/Thr_kinase_AS"/>
</dbReference>
<feature type="non-terminal residue" evidence="8">
    <location>
        <position position="1"/>
    </location>
</feature>
<evidence type="ECO:0000256" key="1">
    <source>
        <dbReference type="ARBA" id="ARBA00012513"/>
    </source>
</evidence>
<evidence type="ECO:0000256" key="3">
    <source>
        <dbReference type="ARBA" id="ARBA00022741"/>
    </source>
</evidence>
<keyword evidence="4 8" id="KW-0418">Kinase</keyword>
<dbReference type="EMBL" id="JAGSOG010000129">
    <property type="protein sequence ID" value="MBR7836192.1"/>
    <property type="molecule type" value="Genomic_DNA"/>
</dbReference>
<dbReference type="CDD" id="cd14014">
    <property type="entry name" value="STKc_PknB_like"/>
    <property type="match status" value="1"/>
</dbReference>